<organism evidence="1 2">
    <name type="scientific">Niveomyces insectorum RCEF 264</name>
    <dbReference type="NCBI Taxonomy" id="1081102"/>
    <lineage>
        <taxon>Eukaryota</taxon>
        <taxon>Fungi</taxon>
        <taxon>Dikarya</taxon>
        <taxon>Ascomycota</taxon>
        <taxon>Pezizomycotina</taxon>
        <taxon>Sordariomycetes</taxon>
        <taxon>Hypocreomycetidae</taxon>
        <taxon>Hypocreales</taxon>
        <taxon>Cordycipitaceae</taxon>
        <taxon>Niveomyces</taxon>
    </lineage>
</organism>
<evidence type="ECO:0000313" key="2">
    <source>
        <dbReference type="Proteomes" id="UP000076874"/>
    </source>
</evidence>
<proteinExistence type="predicted"/>
<dbReference type="AlphaFoldDB" id="A0A168AAA3"/>
<comment type="caution">
    <text evidence="1">The sequence shown here is derived from an EMBL/GenBank/DDBJ whole genome shotgun (WGS) entry which is preliminary data.</text>
</comment>
<dbReference type="OrthoDB" id="4870102at2759"/>
<reference evidence="1 2" key="1">
    <citation type="journal article" date="2016" name="Genome Biol. Evol.">
        <title>Divergent and convergent evolution of fungal pathogenicity.</title>
        <authorList>
            <person name="Shang Y."/>
            <person name="Xiao G."/>
            <person name="Zheng P."/>
            <person name="Cen K."/>
            <person name="Zhan S."/>
            <person name="Wang C."/>
        </authorList>
    </citation>
    <scope>NUCLEOTIDE SEQUENCE [LARGE SCALE GENOMIC DNA]</scope>
    <source>
        <strain evidence="1 2">RCEF 264</strain>
    </source>
</reference>
<protein>
    <recommendedName>
        <fullName evidence="3">Protein kinase-like domain protein</fullName>
    </recommendedName>
</protein>
<gene>
    <name evidence="1" type="ORF">SPI_00662</name>
</gene>
<evidence type="ECO:0000313" key="1">
    <source>
        <dbReference type="EMBL" id="OAA68467.1"/>
    </source>
</evidence>
<sequence>MDPRLDSMTTVRRWRHLIFYPCMTDELMDVATSPRVTIKNLARPRLRRCPFDIDTIDWQRARLLGAGTDGCVYRVHFGDQGPFALKLFWIPDTILEYPEYSAVHRECQNAALLQLLRASVDQAAAAAKTVATGGTPDGPTVPPLVNPNPIDFFTASDNLFSFSEEVRYNHQVRAAENKPPPSRLVPVTSMPRFAECYGWLPCNVHELIKKMPRRIHSYGFHVDRKTYRCFDEARTDFIGIVYEYIRGGNGDNSDGSDGSNSEEQWRQTAIAQTMAAGEKTLALVARRYNTRSGTRQTGHGAAPAAEEHVRGPDLVAHARQAAEAAKDAKHRERVSAVADFLWLAGFDFCCQPLARNWKNGVLLDHSEIIGPYSPYWDRCSRNTKWPLDWLLTPSD</sequence>
<keyword evidence="2" id="KW-1185">Reference proteome</keyword>
<dbReference type="EMBL" id="AZHD01000001">
    <property type="protein sequence ID" value="OAA68467.1"/>
    <property type="molecule type" value="Genomic_DNA"/>
</dbReference>
<evidence type="ECO:0008006" key="3">
    <source>
        <dbReference type="Google" id="ProtNLM"/>
    </source>
</evidence>
<name>A0A168AAA3_9HYPO</name>
<dbReference type="Proteomes" id="UP000076874">
    <property type="component" value="Unassembled WGS sequence"/>
</dbReference>
<accession>A0A168AAA3</accession>